<reference evidence="2 4" key="1">
    <citation type="submission" date="2018-07" db="EMBL/GenBank/DDBJ databases">
        <title>Genome sequence of Rhodococcus rhodnii ATCC 35071 from Rhodnius prolixus.</title>
        <authorList>
            <person name="Patel V."/>
            <person name="Vogel K.J."/>
        </authorList>
    </citation>
    <scope>NUCLEOTIDE SEQUENCE [LARGE SCALE GENOMIC DNA]</scope>
    <source>
        <strain evidence="2 4">ATCC 35071</strain>
    </source>
</reference>
<evidence type="ECO:0000259" key="1">
    <source>
        <dbReference type="Pfam" id="PF12728"/>
    </source>
</evidence>
<protein>
    <submittedName>
        <fullName evidence="2">Helix-turn-helix domain-containing protein</fullName>
    </submittedName>
</protein>
<dbReference type="AlphaFoldDB" id="A0A6P2CDA9"/>
<dbReference type="InterPro" id="IPR041657">
    <property type="entry name" value="HTH_17"/>
</dbReference>
<name>A0A6P2CDA9_9NOCA</name>
<dbReference type="Proteomes" id="UP000471120">
    <property type="component" value="Unassembled WGS sequence"/>
</dbReference>
<accession>A0A6P2CDA9</accession>
<evidence type="ECO:0000313" key="2">
    <source>
        <dbReference type="EMBL" id="TXG88267.1"/>
    </source>
</evidence>
<comment type="caution">
    <text evidence="2">The sequence shown here is derived from an EMBL/GenBank/DDBJ whole genome shotgun (WGS) entry which is preliminary data.</text>
</comment>
<gene>
    <name evidence="3" type="ORF">DW322_00015</name>
    <name evidence="2" type="ORF">DW322_21530</name>
</gene>
<dbReference type="GO" id="GO:0003677">
    <property type="term" value="F:DNA binding"/>
    <property type="evidence" value="ECO:0007669"/>
    <property type="project" value="InterPro"/>
</dbReference>
<dbReference type="InterPro" id="IPR010093">
    <property type="entry name" value="SinI_DNA-bd"/>
</dbReference>
<evidence type="ECO:0000313" key="3">
    <source>
        <dbReference type="EMBL" id="TXG88921.1"/>
    </source>
</evidence>
<dbReference type="NCBIfam" id="TIGR01764">
    <property type="entry name" value="excise"/>
    <property type="match status" value="1"/>
</dbReference>
<dbReference type="EMBL" id="QRCM01000003">
    <property type="protein sequence ID" value="TXG88267.1"/>
    <property type="molecule type" value="Genomic_DNA"/>
</dbReference>
<evidence type="ECO:0000313" key="4">
    <source>
        <dbReference type="Proteomes" id="UP000471120"/>
    </source>
</evidence>
<dbReference type="RefSeq" id="WP_010839156.1">
    <property type="nucleotide sequence ID" value="NZ_QRCM01000001.1"/>
</dbReference>
<proteinExistence type="predicted"/>
<sequence>MSKCDDSPWMTVAEAAAYMRRHPKTVLRMLYDGELAGYQATEPNGRWRIHRDDADNALRGHRPPHLRSA</sequence>
<feature type="domain" description="Helix-turn-helix" evidence="1">
    <location>
        <begin position="9"/>
        <end position="53"/>
    </location>
</feature>
<organism evidence="2 4">
    <name type="scientific">Rhodococcus rhodnii</name>
    <dbReference type="NCBI Taxonomy" id="38312"/>
    <lineage>
        <taxon>Bacteria</taxon>
        <taxon>Bacillati</taxon>
        <taxon>Actinomycetota</taxon>
        <taxon>Actinomycetes</taxon>
        <taxon>Mycobacteriales</taxon>
        <taxon>Nocardiaceae</taxon>
        <taxon>Rhodococcus</taxon>
    </lineage>
</organism>
<dbReference type="EMBL" id="QRCM01000001">
    <property type="protein sequence ID" value="TXG88921.1"/>
    <property type="molecule type" value="Genomic_DNA"/>
</dbReference>
<dbReference type="Pfam" id="PF12728">
    <property type="entry name" value="HTH_17"/>
    <property type="match status" value="1"/>
</dbReference>